<sequence>MTYQWWIGACNELVTENLSPITKTPEYKYCAVRVEPIADQRAAEQYVIDEYNKLKTRPARKRNGLICRMAASECFIRPASTVGLIRCISIAIRHFPYNSLRPEAVFLSIRSSLYCLFRTLNKIQNETTSCIDVVYDILCPCRRS</sequence>
<reference evidence="1 2" key="1">
    <citation type="submission" date="2018-06" db="EMBL/GenBank/DDBJ databases">
        <authorList>
            <consortium name="Pathogen Informatics"/>
            <person name="Doyle S."/>
        </authorList>
    </citation>
    <scope>NUCLEOTIDE SEQUENCE [LARGE SCALE GENOMIC DNA]</scope>
    <source>
        <strain evidence="1 2">NCTC8261</strain>
    </source>
</reference>
<gene>
    <name evidence="1" type="primary">fdhF_5</name>
    <name evidence="1" type="ORF">NCTC8261_06753</name>
</gene>
<dbReference type="EC" id="1.17.1.9" evidence="1"/>
<evidence type="ECO:0000313" key="1">
    <source>
        <dbReference type="EMBL" id="SUH40365.1"/>
    </source>
</evidence>
<evidence type="ECO:0000313" key="2">
    <source>
        <dbReference type="Proteomes" id="UP000254712"/>
    </source>
</evidence>
<dbReference type="Gene3D" id="2.40.40.20">
    <property type="match status" value="1"/>
</dbReference>
<keyword evidence="1" id="KW-0560">Oxidoreductase</keyword>
<dbReference type="AlphaFoldDB" id="A0A379X1Y7"/>
<accession>A0A379X1Y7</accession>
<organism evidence="1 2">
    <name type="scientific">Salmonella enterica I</name>
    <dbReference type="NCBI Taxonomy" id="59201"/>
    <lineage>
        <taxon>Bacteria</taxon>
        <taxon>Pseudomonadati</taxon>
        <taxon>Pseudomonadota</taxon>
        <taxon>Gammaproteobacteria</taxon>
        <taxon>Enterobacterales</taxon>
        <taxon>Enterobacteriaceae</taxon>
        <taxon>Salmonella</taxon>
    </lineage>
</organism>
<proteinExistence type="predicted"/>
<dbReference type="GO" id="GO:0008863">
    <property type="term" value="F:formate dehydrogenase (NAD+) activity"/>
    <property type="evidence" value="ECO:0007669"/>
    <property type="project" value="UniProtKB-EC"/>
</dbReference>
<dbReference type="InterPro" id="IPR009010">
    <property type="entry name" value="Asp_de-COase-like_dom_sf"/>
</dbReference>
<dbReference type="Proteomes" id="UP000254712">
    <property type="component" value="Unassembled WGS sequence"/>
</dbReference>
<dbReference type="Gene3D" id="1.20.5.460">
    <property type="entry name" value="Single helix bin"/>
    <property type="match status" value="1"/>
</dbReference>
<protein>
    <submittedName>
        <fullName evidence="1">Formate dehydrogenase H, selenocysteine-containing</fullName>
        <ecNumber evidence="1">1.17.1.9</ecNumber>
    </submittedName>
</protein>
<dbReference type="EMBL" id="UGXT01000002">
    <property type="protein sequence ID" value="SUH40365.1"/>
    <property type="molecule type" value="Genomic_DNA"/>
</dbReference>
<dbReference type="SUPFAM" id="SSF50692">
    <property type="entry name" value="ADC-like"/>
    <property type="match status" value="1"/>
</dbReference>
<name>A0A379X1Y7_SALET</name>